<evidence type="ECO:0000256" key="7">
    <source>
        <dbReference type="ARBA" id="ARBA00023136"/>
    </source>
</evidence>
<comment type="function">
    <text evidence="8">Subunit of the oligosaccharyl transferase (OST) complex that catalyzes the initial transfer of a defined glycan (Glc(3)Man(9)GlcNAc(2) in eukaryotes) from the lipid carrier dolichol-pyrophosphate to an asparagine residue within an Asn-X-Ser/Thr consensus motif in nascent polypeptide chains, the first step in protein N-glycosylation. N-glycosylation occurs cotranslationally and the complex associates with the Sec61 complex at the channel-forming translocon complex that mediates protein translocation across the endoplasmic reticulum (ER). All subunits are required for a maximal enzyme activity.</text>
</comment>
<dbReference type="OrthoDB" id="445566at2759"/>
<gene>
    <name evidence="10" type="ORF">NADFUDRAFT_82255</name>
</gene>
<evidence type="ECO:0000256" key="4">
    <source>
        <dbReference type="ARBA" id="ARBA00022692"/>
    </source>
</evidence>
<dbReference type="PANTHER" id="PTHR10705:SF0">
    <property type="entry name" value="DOLICHYL-DIPHOSPHOOLIGOSACCHARIDE--PROTEIN GLYCOSYLTRANSFERASE SUBUNIT DAD1"/>
    <property type="match status" value="1"/>
</dbReference>
<evidence type="ECO:0000256" key="1">
    <source>
        <dbReference type="ARBA" id="ARBA00004477"/>
    </source>
</evidence>
<dbReference type="PANTHER" id="PTHR10705">
    <property type="entry name" value="DOLICHYL-DIPHOSPHOOLIGOSACCHARIDE--PROTEIN GLYCOSYLTRANSFERASE SUBUNIT DAD1"/>
    <property type="match status" value="1"/>
</dbReference>
<keyword evidence="11" id="KW-1185">Reference proteome</keyword>
<dbReference type="UniPathway" id="UPA00378"/>
<organism evidence="10 11">
    <name type="scientific">Nadsonia fulvescens var. elongata DSM 6958</name>
    <dbReference type="NCBI Taxonomy" id="857566"/>
    <lineage>
        <taxon>Eukaryota</taxon>
        <taxon>Fungi</taxon>
        <taxon>Dikarya</taxon>
        <taxon>Ascomycota</taxon>
        <taxon>Saccharomycotina</taxon>
        <taxon>Dipodascomycetes</taxon>
        <taxon>Dipodascales</taxon>
        <taxon>Dipodascales incertae sedis</taxon>
        <taxon>Nadsonia</taxon>
    </lineage>
</organism>
<evidence type="ECO:0000313" key="10">
    <source>
        <dbReference type="EMBL" id="ODQ66437.1"/>
    </source>
</evidence>
<protein>
    <recommendedName>
        <fullName evidence="8">Dolichyl-diphosphooligosaccharide--protein glycosyltransferase subunit OST2</fullName>
        <shortName evidence="8">Oligosaccharyl transferase subunit OST2</shortName>
    </recommendedName>
</protein>
<dbReference type="AlphaFoldDB" id="A0A1E3PNK2"/>
<comment type="caution">
    <text evidence="8">Lacks conserved residue(s) required for the propagation of feature annotation.</text>
</comment>
<accession>A0A1E3PNK2</accession>
<feature type="transmembrane region" description="Helical" evidence="8">
    <location>
        <begin position="62"/>
        <end position="81"/>
    </location>
</feature>
<feature type="region of interest" description="Disordered" evidence="9">
    <location>
        <begin position="1"/>
        <end position="31"/>
    </location>
</feature>
<dbReference type="GO" id="GO:0008250">
    <property type="term" value="C:oligosaccharyltransferase complex"/>
    <property type="evidence" value="ECO:0007669"/>
    <property type="project" value="InterPro"/>
</dbReference>
<evidence type="ECO:0000256" key="6">
    <source>
        <dbReference type="ARBA" id="ARBA00022989"/>
    </source>
</evidence>
<reference evidence="10 11" key="1">
    <citation type="journal article" date="2016" name="Proc. Natl. Acad. Sci. U.S.A.">
        <title>Comparative genomics of biotechnologically important yeasts.</title>
        <authorList>
            <person name="Riley R."/>
            <person name="Haridas S."/>
            <person name="Wolfe K.H."/>
            <person name="Lopes M.R."/>
            <person name="Hittinger C.T."/>
            <person name="Goeker M."/>
            <person name="Salamov A.A."/>
            <person name="Wisecaver J.H."/>
            <person name="Long T.M."/>
            <person name="Calvey C.H."/>
            <person name="Aerts A.L."/>
            <person name="Barry K.W."/>
            <person name="Choi C."/>
            <person name="Clum A."/>
            <person name="Coughlan A.Y."/>
            <person name="Deshpande S."/>
            <person name="Douglass A.P."/>
            <person name="Hanson S.J."/>
            <person name="Klenk H.-P."/>
            <person name="LaButti K.M."/>
            <person name="Lapidus A."/>
            <person name="Lindquist E.A."/>
            <person name="Lipzen A.M."/>
            <person name="Meier-Kolthoff J.P."/>
            <person name="Ohm R.A."/>
            <person name="Otillar R.P."/>
            <person name="Pangilinan J.L."/>
            <person name="Peng Y."/>
            <person name="Rokas A."/>
            <person name="Rosa C.A."/>
            <person name="Scheuner C."/>
            <person name="Sibirny A.A."/>
            <person name="Slot J.C."/>
            <person name="Stielow J.B."/>
            <person name="Sun H."/>
            <person name="Kurtzman C.P."/>
            <person name="Blackwell M."/>
            <person name="Grigoriev I.V."/>
            <person name="Jeffries T.W."/>
        </authorList>
    </citation>
    <scope>NUCLEOTIDE SEQUENCE [LARGE SCALE GENOMIC DNA]</scope>
    <source>
        <strain evidence="10 11">DSM 6958</strain>
    </source>
</reference>
<comment type="subunit">
    <text evidence="8">Component of the oligosaccharyltransferase (OST) complex.</text>
</comment>
<name>A0A1E3PNK2_9ASCO</name>
<dbReference type="GO" id="GO:0006487">
    <property type="term" value="P:protein N-linked glycosylation"/>
    <property type="evidence" value="ECO:0007669"/>
    <property type="project" value="TreeGrafter"/>
</dbReference>
<evidence type="ECO:0000256" key="9">
    <source>
        <dbReference type="SAM" id="MobiDB-lite"/>
    </source>
</evidence>
<dbReference type="PIRSF" id="PIRSF005588">
    <property type="entry name" value="DAD"/>
    <property type="match status" value="1"/>
</dbReference>
<evidence type="ECO:0000313" key="11">
    <source>
        <dbReference type="Proteomes" id="UP000095009"/>
    </source>
</evidence>
<dbReference type="EMBL" id="KV454408">
    <property type="protein sequence ID" value="ODQ66437.1"/>
    <property type="molecule type" value="Genomic_DNA"/>
</dbReference>
<proteinExistence type="inferred from homology"/>
<evidence type="ECO:0000256" key="3">
    <source>
        <dbReference type="ARBA" id="ARBA00009386"/>
    </source>
</evidence>
<dbReference type="Proteomes" id="UP000095009">
    <property type="component" value="Unassembled WGS sequence"/>
</dbReference>
<sequence length="145" mass="15923">MSKRSSKVPAMSTPTSIKRETTLEPKQSIKSTSTSTSSLTLCQSVHNYWASATTKVKLMDTFMAFLVVLGVLQFIFCVLVGNFPFNAFLGGFSSTVGQFVLTACLRIQTSPSNVQQFPQVSPERSLGDFIVGSLILHFAVYHFIN</sequence>
<keyword evidence="6 8" id="KW-1133">Transmembrane helix</keyword>
<keyword evidence="5 8" id="KW-0256">Endoplasmic reticulum</keyword>
<evidence type="ECO:0000256" key="5">
    <source>
        <dbReference type="ARBA" id="ARBA00022824"/>
    </source>
</evidence>
<dbReference type="InterPro" id="IPR003038">
    <property type="entry name" value="DAD/Ost2"/>
</dbReference>
<comment type="subcellular location">
    <subcellularLocation>
        <location evidence="1 8">Endoplasmic reticulum membrane</location>
        <topology evidence="1 8">Multi-pass membrane protein</topology>
    </subcellularLocation>
</comment>
<evidence type="ECO:0000256" key="2">
    <source>
        <dbReference type="ARBA" id="ARBA00004922"/>
    </source>
</evidence>
<dbReference type="Pfam" id="PF02109">
    <property type="entry name" value="DAD"/>
    <property type="match status" value="1"/>
</dbReference>
<feature type="transmembrane region" description="Helical" evidence="8">
    <location>
        <begin position="126"/>
        <end position="144"/>
    </location>
</feature>
<comment type="similarity">
    <text evidence="3 8">Belongs to the DAD/OST2 family.</text>
</comment>
<dbReference type="STRING" id="857566.A0A1E3PNK2"/>
<evidence type="ECO:0000256" key="8">
    <source>
        <dbReference type="RuleBase" id="RU361136"/>
    </source>
</evidence>
<keyword evidence="7 8" id="KW-0472">Membrane</keyword>
<keyword evidence="4 8" id="KW-0812">Transmembrane</keyword>
<comment type="pathway">
    <text evidence="2 8">Protein modification; protein glycosylation.</text>
</comment>